<sequence>MQKHWWVIVVLQQRTSYHADSSEHELRQAMQSMVLQIPPMPVVYRSSCLIPAVEHQQPVPLM</sequence>
<name>A0A182IGA7_ANOAR</name>
<dbReference type="EnsemblMetazoa" id="AARA014504-RA">
    <property type="protein sequence ID" value="AARA014504-PA"/>
    <property type="gene ID" value="AARA014504"/>
</dbReference>
<evidence type="ECO:0000313" key="1">
    <source>
        <dbReference type="EnsemblMetazoa" id="AARA014504-PA"/>
    </source>
</evidence>
<proteinExistence type="predicted"/>
<dbReference type="VEuPathDB" id="VectorBase:AARA014504"/>
<evidence type="ECO:0000313" key="2">
    <source>
        <dbReference type="Proteomes" id="UP000075840"/>
    </source>
</evidence>
<dbReference type="AlphaFoldDB" id="A0A182IGA7"/>
<accession>A0A182IGA7</accession>
<dbReference type="Proteomes" id="UP000075840">
    <property type="component" value="Unassembled WGS sequence"/>
</dbReference>
<keyword evidence="2" id="KW-1185">Reference proteome</keyword>
<protein>
    <submittedName>
        <fullName evidence="1">Uncharacterized protein</fullName>
    </submittedName>
</protein>
<reference evidence="1" key="1">
    <citation type="submission" date="2022-08" db="UniProtKB">
        <authorList>
            <consortium name="EnsemblMetazoa"/>
        </authorList>
    </citation>
    <scope>IDENTIFICATION</scope>
    <source>
        <strain evidence="1">Dongola</strain>
    </source>
</reference>
<dbReference type="EMBL" id="APCN01007638">
    <property type="status" value="NOT_ANNOTATED_CDS"/>
    <property type="molecule type" value="Genomic_DNA"/>
</dbReference>
<organism evidence="1 2">
    <name type="scientific">Anopheles arabiensis</name>
    <name type="common">Mosquito</name>
    <dbReference type="NCBI Taxonomy" id="7173"/>
    <lineage>
        <taxon>Eukaryota</taxon>
        <taxon>Metazoa</taxon>
        <taxon>Ecdysozoa</taxon>
        <taxon>Arthropoda</taxon>
        <taxon>Hexapoda</taxon>
        <taxon>Insecta</taxon>
        <taxon>Pterygota</taxon>
        <taxon>Neoptera</taxon>
        <taxon>Endopterygota</taxon>
        <taxon>Diptera</taxon>
        <taxon>Nematocera</taxon>
        <taxon>Culicoidea</taxon>
        <taxon>Culicidae</taxon>
        <taxon>Anophelinae</taxon>
        <taxon>Anopheles</taxon>
    </lineage>
</organism>